<dbReference type="NCBIfam" id="TIGR04183">
    <property type="entry name" value="Por_Secre_tail"/>
    <property type="match status" value="1"/>
</dbReference>
<dbReference type="Gene3D" id="2.60.120.230">
    <property type="match status" value="1"/>
</dbReference>
<feature type="chain" id="PRO_5002003390" description="Peptide-N-glycosidase F N-terminal domain-containing protein" evidence="3">
    <location>
        <begin position="22"/>
        <end position="464"/>
    </location>
</feature>
<keyword evidence="1 3" id="KW-0732">Signal</keyword>
<keyword evidence="6" id="KW-1185">Reference proteome</keyword>
<evidence type="ECO:0000256" key="1">
    <source>
        <dbReference type="ARBA" id="ARBA00022729"/>
    </source>
</evidence>
<sequence length="464" mass="51060">MKKTLLLFSLCASMFSYKAAAQEPYTLNLFNQAVYYGMYEGTVDEPLPEGAIRHSNSSYGKKLTAEQIASFGNTLTMTVTLNPLCDNYDRIGKVNLVLVPAGATSYAYNDTNITRMEIGRFITPFMDMNVTDPNAVPYVYNVDNLTQIFHDATINTEYDFWVELEVYGYQGGPGQGGAAVEIPGCAGRNDVYMGSLDFTSTTNPDLVLGENHFVPLISNYELKKYAYPTNTDVEGETTKTVTFTLDEAVPNAKFYLITSNHGSNSGGEEYVRRWHYVYLDGVQVSSYRPGGVSCVPYSVYNTQPNCIYLLCNGTSAPRPDTNSAWSWNNWCPGDKIPIREIALGDLEAGEHSFKIDVPAATFTDDQGYFPMSVYFQGYTEVNLSTKQLDVVNFSIAPNPVTDVATITTTAGQEVKSVAVINTLGQTVWTGTSDKVDLSSLQSGIYVVNVAFTNNQTATKKVVKN</sequence>
<dbReference type="InterPro" id="IPR015197">
    <property type="entry name" value="PngaseF_C"/>
</dbReference>
<dbReference type="GO" id="GO:0016715">
    <property type="term" value="F:oxidoreductase activity, acting on paired donors, with incorporation or reduction of molecular oxygen, reduced ascorbate as one donor, and incorporation of one atom of oxygen"/>
    <property type="evidence" value="ECO:0007669"/>
    <property type="project" value="InterPro"/>
</dbReference>
<name>A0A0A2ML99_9FLAO</name>
<reference evidence="5 6" key="1">
    <citation type="submission" date="2013-09" db="EMBL/GenBank/DDBJ databases">
        <authorList>
            <person name="Zeng Z."/>
            <person name="Chen C."/>
        </authorList>
    </citation>
    <scope>NUCLEOTIDE SEQUENCE [LARGE SCALE GENOMIC DNA]</scope>
    <source>
        <strain evidence="5 6">WB 4.1-42</strain>
    </source>
</reference>
<dbReference type="SMART" id="SM01290">
    <property type="entry name" value="N-glycanase_N"/>
    <property type="match status" value="1"/>
</dbReference>
<protein>
    <recommendedName>
        <fullName evidence="4">Peptide-N-glycosidase F N-terminal domain-containing protein</fullName>
    </recommendedName>
</protein>
<dbReference type="InterPro" id="IPR008977">
    <property type="entry name" value="PHM/PNGase_F_dom_sf"/>
</dbReference>
<dbReference type="Pfam" id="PF09112">
    <property type="entry name" value="N-glycanase_N"/>
    <property type="match status" value="1"/>
</dbReference>
<feature type="signal peptide" evidence="3">
    <location>
        <begin position="1"/>
        <end position="21"/>
    </location>
</feature>
<evidence type="ECO:0000313" key="6">
    <source>
        <dbReference type="Proteomes" id="UP000030111"/>
    </source>
</evidence>
<dbReference type="InterPro" id="IPR015196">
    <property type="entry name" value="PngaseF_N"/>
</dbReference>
<proteinExistence type="predicted"/>
<evidence type="ECO:0000313" key="5">
    <source>
        <dbReference type="EMBL" id="KGO93437.1"/>
    </source>
</evidence>
<accession>A0A0A2ML99</accession>
<keyword evidence="2" id="KW-1015">Disulfide bond</keyword>
<dbReference type="STRING" id="1121898.GCA_000422725_02168"/>
<dbReference type="Pfam" id="PF09113">
    <property type="entry name" value="N-glycanase_C"/>
    <property type="match status" value="1"/>
</dbReference>
<dbReference type="eggNOG" id="ENOG502ZA4K">
    <property type="taxonomic scope" value="Bacteria"/>
</dbReference>
<dbReference type="RefSeq" id="WP_026990974.1">
    <property type="nucleotide sequence ID" value="NZ_AUGP01000018.1"/>
</dbReference>
<dbReference type="AlphaFoldDB" id="A0A0A2ML99"/>
<evidence type="ECO:0000256" key="2">
    <source>
        <dbReference type="ARBA" id="ARBA00023157"/>
    </source>
</evidence>
<evidence type="ECO:0000256" key="3">
    <source>
        <dbReference type="SAM" id="SignalP"/>
    </source>
</evidence>
<dbReference type="Pfam" id="PF18962">
    <property type="entry name" value="Por_Secre_tail"/>
    <property type="match status" value="1"/>
</dbReference>
<dbReference type="Proteomes" id="UP000030111">
    <property type="component" value="Unassembled WGS sequence"/>
</dbReference>
<dbReference type="InterPro" id="IPR014784">
    <property type="entry name" value="Cu2_ascorb_mOase-like_C"/>
</dbReference>
<dbReference type="SUPFAM" id="SSF49742">
    <property type="entry name" value="PHM/PNGase F"/>
    <property type="match status" value="1"/>
</dbReference>
<organism evidence="5 6">
    <name type="scientific">Flavobacterium subsaxonicum WB 4.1-42 = DSM 21790</name>
    <dbReference type="NCBI Taxonomy" id="1121898"/>
    <lineage>
        <taxon>Bacteria</taxon>
        <taxon>Pseudomonadati</taxon>
        <taxon>Bacteroidota</taxon>
        <taxon>Flavobacteriia</taxon>
        <taxon>Flavobacteriales</taxon>
        <taxon>Flavobacteriaceae</taxon>
        <taxon>Flavobacterium</taxon>
    </lineage>
</organism>
<evidence type="ECO:0000259" key="4">
    <source>
        <dbReference type="SMART" id="SM01290"/>
    </source>
</evidence>
<gene>
    <name evidence="5" type="ORF">Q766_09085</name>
</gene>
<feature type="domain" description="Peptide-N-glycosidase F N-terminal" evidence="4">
    <location>
        <begin position="26"/>
        <end position="168"/>
    </location>
</feature>
<comment type="caution">
    <text evidence="5">The sequence shown here is derived from an EMBL/GenBank/DDBJ whole genome shotgun (WGS) entry which is preliminary data.</text>
</comment>
<dbReference type="InterPro" id="IPR026444">
    <property type="entry name" value="Secre_tail"/>
</dbReference>
<dbReference type="EMBL" id="JRLY01000005">
    <property type="protein sequence ID" value="KGO93437.1"/>
    <property type="molecule type" value="Genomic_DNA"/>
</dbReference>